<accession>A0A1B7LE72</accession>
<comment type="function">
    <text evidence="3">RNA chaperone that binds small regulatory RNA (sRNAs) and mRNAs to facilitate mRNA translational regulation in response to envelope stress, environmental stress and changes in metabolite concentrations. Also binds with high specificity to tRNAs.</text>
</comment>
<evidence type="ECO:0000256" key="3">
    <source>
        <dbReference type="HAMAP-Rule" id="MF_00436"/>
    </source>
</evidence>
<comment type="similarity">
    <text evidence="3">Belongs to the Hfq family.</text>
</comment>
<dbReference type="Proteomes" id="UP000078532">
    <property type="component" value="Unassembled WGS sequence"/>
</dbReference>
<dbReference type="InterPro" id="IPR005001">
    <property type="entry name" value="Hfq"/>
</dbReference>
<dbReference type="FunFam" id="2.30.30.100:FF:000012">
    <property type="entry name" value="RNA-binding protein Hfq"/>
    <property type="match status" value="1"/>
</dbReference>
<feature type="domain" description="Sm" evidence="4">
    <location>
        <begin position="10"/>
        <end position="70"/>
    </location>
</feature>
<dbReference type="GO" id="GO:0045974">
    <property type="term" value="P:regulation of translation, ncRNA-mediated"/>
    <property type="evidence" value="ECO:0007669"/>
    <property type="project" value="TreeGrafter"/>
</dbReference>
<dbReference type="GO" id="GO:0043487">
    <property type="term" value="P:regulation of RNA stability"/>
    <property type="evidence" value="ECO:0007669"/>
    <property type="project" value="TreeGrafter"/>
</dbReference>
<dbReference type="PROSITE" id="PS52002">
    <property type="entry name" value="SM"/>
    <property type="match status" value="1"/>
</dbReference>
<dbReference type="GO" id="GO:0006355">
    <property type="term" value="P:regulation of DNA-templated transcription"/>
    <property type="evidence" value="ECO:0007669"/>
    <property type="project" value="InterPro"/>
</dbReference>
<dbReference type="Gene3D" id="2.30.30.100">
    <property type="match status" value="1"/>
</dbReference>
<dbReference type="SUPFAM" id="SSF50182">
    <property type="entry name" value="Sm-like ribonucleoproteins"/>
    <property type="match status" value="1"/>
</dbReference>
<dbReference type="InterPro" id="IPR047575">
    <property type="entry name" value="Sm"/>
</dbReference>
<dbReference type="PANTHER" id="PTHR34772:SF1">
    <property type="entry name" value="RNA-BINDING PROTEIN HFQ"/>
    <property type="match status" value="1"/>
</dbReference>
<evidence type="ECO:0000313" key="5">
    <source>
        <dbReference type="EMBL" id="OAT81399.1"/>
    </source>
</evidence>
<dbReference type="EMBL" id="LYVF01000164">
    <property type="protein sequence ID" value="OAT81399.1"/>
    <property type="molecule type" value="Genomic_DNA"/>
</dbReference>
<dbReference type="GO" id="GO:0003723">
    <property type="term" value="F:RNA binding"/>
    <property type="evidence" value="ECO:0007669"/>
    <property type="project" value="UniProtKB-UniRule"/>
</dbReference>
<dbReference type="PANTHER" id="PTHR34772">
    <property type="entry name" value="RNA-BINDING PROTEIN HFQ"/>
    <property type="match status" value="1"/>
</dbReference>
<sequence length="80" mass="9001">MTKPQINLQDAFLNQVRKESIPVTIFLVNGFQLKGMVRGFDNFTVILESDGKQMMVYKHAISTISPVRPVNTSFAEPKTS</sequence>
<dbReference type="STRING" id="1838280.A6M21_11040"/>
<organism evidence="5 6">
    <name type="scientific">Desulfotomaculum copahuensis</name>
    <dbReference type="NCBI Taxonomy" id="1838280"/>
    <lineage>
        <taxon>Bacteria</taxon>
        <taxon>Bacillati</taxon>
        <taxon>Bacillota</taxon>
        <taxon>Clostridia</taxon>
        <taxon>Eubacteriales</taxon>
        <taxon>Desulfotomaculaceae</taxon>
        <taxon>Desulfotomaculum</taxon>
    </lineage>
</organism>
<dbReference type="NCBIfam" id="NF001602">
    <property type="entry name" value="PRK00395.1"/>
    <property type="match status" value="1"/>
</dbReference>
<keyword evidence="1 3" id="KW-0694">RNA-binding</keyword>
<reference evidence="5 6" key="1">
    <citation type="submission" date="2016-04" db="EMBL/GenBank/DDBJ databases">
        <authorList>
            <person name="Evans L.H."/>
            <person name="Alamgir A."/>
            <person name="Owens N."/>
            <person name="Weber N.D."/>
            <person name="Virtaneva K."/>
            <person name="Barbian K."/>
            <person name="Babar A."/>
            <person name="Rosenke K."/>
        </authorList>
    </citation>
    <scope>NUCLEOTIDE SEQUENCE [LARGE SCALE GENOMIC DNA]</scope>
    <source>
        <strain evidence="5 6">LMa1</strain>
    </source>
</reference>
<evidence type="ECO:0000313" key="6">
    <source>
        <dbReference type="Proteomes" id="UP000078532"/>
    </source>
</evidence>
<keyword evidence="2 3" id="KW-0346">Stress response</keyword>
<comment type="subunit">
    <text evidence="3">Homohexamer.</text>
</comment>
<dbReference type="GO" id="GO:0005829">
    <property type="term" value="C:cytosol"/>
    <property type="evidence" value="ECO:0007669"/>
    <property type="project" value="TreeGrafter"/>
</dbReference>
<evidence type="ECO:0000259" key="4">
    <source>
        <dbReference type="PROSITE" id="PS52002"/>
    </source>
</evidence>
<comment type="caution">
    <text evidence="5">The sequence shown here is derived from an EMBL/GenBank/DDBJ whole genome shotgun (WGS) entry which is preliminary data.</text>
</comment>
<dbReference type="HAMAP" id="MF_00436">
    <property type="entry name" value="Hfq"/>
    <property type="match status" value="1"/>
</dbReference>
<dbReference type="CDD" id="cd01716">
    <property type="entry name" value="Hfq"/>
    <property type="match status" value="1"/>
</dbReference>
<gene>
    <name evidence="3" type="primary">hfq</name>
    <name evidence="5" type="ORF">A6M21_11040</name>
</gene>
<proteinExistence type="inferred from homology"/>
<keyword evidence="6" id="KW-1185">Reference proteome</keyword>
<dbReference type="RefSeq" id="WP_066668573.1">
    <property type="nucleotide sequence ID" value="NZ_LYVF01000164.1"/>
</dbReference>
<evidence type="ECO:0000256" key="1">
    <source>
        <dbReference type="ARBA" id="ARBA00022884"/>
    </source>
</evidence>
<name>A0A1B7LE72_9FIRM</name>
<dbReference type="NCBIfam" id="TIGR02383">
    <property type="entry name" value="Hfq"/>
    <property type="match status" value="1"/>
</dbReference>
<dbReference type="Pfam" id="PF17209">
    <property type="entry name" value="Hfq"/>
    <property type="match status" value="1"/>
</dbReference>
<evidence type="ECO:0000256" key="2">
    <source>
        <dbReference type="ARBA" id="ARBA00023016"/>
    </source>
</evidence>
<dbReference type="OrthoDB" id="9799751at2"/>
<dbReference type="InterPro" id="IPR010920">
    <property type="entry name" value="LSM_dom_sf"/>
</dbReference>
<dbReference type="AlphaFoldDB" id="A0A1B7LE72"/>
<protein>
    <recommendedName>
        <fullName evidence="3">RNA-binding protein Hfq</fullName>
    </recommendedName>
</protein>